<reference evidence="3 4" key="1">
    <citation type="submission" date="2020-08" db="EMBL/GenBank/DDBJ databases">
        <title>Genomic Encyclopedia of Type Strains, Phase III (KMG-III): the genomes of soil and plant-associated and newly described type strains.</title>
        <authorList>
            <person name="Whitman W."/>
        </authorList>
    </citation>
    <scope>NUCLEOTIDE SEQUENCE [LARGE SCALE GENOMIC DNA]</scope>
    <source>
        <strain evidence="3 4">CECT 8897</strain>
    </source>
</reference>
<keyword evidence="2" id="KW-1133">Transmembrane helix</keyword>
<evidence type="ECO:0000313" key="3">
    <source>
        <dbReference type="EMBL" id="MBB3119641.1"/>
    </source>
</evidence>
<accession>A0A7W5BAN7</accession>
<dbReference type="EMBL" id="JACHXD010000006">
    <property type="protein sequence ID" value="MBB3119641.1"/>
    <property type="molecule type" value="Genomic_DNA"/>
</dbReference>
<comment type="caution">
    <text evidence="3">The sequence shown here is derived from an EMBL/GenBank/DDBJ whole genome shotgun (WGS) entry which is preliminary data.</text>
</comment>
<feature type="compositionally biased region" description="Polar residues" evidence="1">
    <location>
        <begin position="176"/>
        <end position="186"/>
    </location>
</feature>
<organism evidence="3 4">
    <name type="scientific">Pseudoduganella violacea</name>
    <dbReference type="NCBI Taxonomy" id="1715466"/>
    <lineage>
        <taxon>Bacteria</taxon>
        <taxon>Pseudomonadati</taxon>
        <taxon>Pseudomonadota</taxon>
        <taxon>Betaproteobacteria</taxon>
        <taxon>Burkholderiales</taxon>
        <taxon>Oxalobacteraceae</taxon>
        <taxon>Telluria group</taxon>
        <taxon>Pseudoduganella</taxon>
    </lineage>
</organism>
<dbReference type="RefSeq" id="WP_183441449.1">
    <property type="nucleotide sequence ID" value="NZ_JACHXD010000006.1"/>
</dbReference>
<evidence type="ECO:0000313" key="4">
    <source>
        <dbReference type="Proteomes" id="UP000541535"/>
    </source>
</evidence>
<feature type="compositionally biased region" description="Pro residues" evidence="1">
    <location>
        <begin position="160"/>
        <end position="170"/>
    </location>
</feature>
<feature type="compositionally biased region" description="Pro residues" evidence="1">
    <location>
        <begin position="187"/>
        <end position="237"/>
    </location>
</feature>
<keyword evidence="2" id="KW-0472">Membrane</keyword>
<dbReference type="AlphaFoldDB" id="A0A7W5BAN7"/>
<feature type="transmembrane region" description="Helical" evidence="2">
    <location>
        <begin position="14"/>
        <end position="38"/>
    </location>
</feature>
<proteinExistence type="predicted"/>
<gene>
    <name evidence="3" type="ORF">FHS03_002693</name>
</gene>
<protein>
    <submittedName>
        <fullName evidence="3">Type II secretory pathway pseudopilin PulG</fullName>
    </submittedName>
</protein>
<evidence type="ECO:0000256" key="1">
    <source>
        <dbReference type="SAM" id="MobiDB-lite"/>
    </source>
</evidence>
<keyword evidence="2" id="KW-0812">Transmembrane</keyword>
<sequence length="237" mass="25446">MANRIPTSKPARGFTYISVIILVAVIGLVSAATLRLGVVLQRSAAERELLIIGAEFSDALKSYAAATPQGQHPQPRTLNDLLRDPRYPQIRRHLRKIYIDPMTGKPEWGLLTVPNKIGIAGIYSLSEAKAIKVANFPARFAVFEGKTRISDWKFTADGLAPPPVATPPGNAPGSLFPSTPGNNQPLTPAPEQPAPPHEPPPPATPPVPEPVPEPPAPVERPEPQQEPPEAPPEPSRS</sequence>
<keyword evidence="4" id="KW-1185">Reference proteome</keyword>
<name>A0A7W5BAN7_9BURK</name>
<evidence type="ECO:0000256" key="2">
    <source>
        <dbReference type="SAM" id="Phobius"/>
    </source>
</evidence>
<dbReference type="Proteomes" id="UP000541535">
    <property type="component" value="Unassembled WGS sequence"/>
</dbReference>
<feature type="region of interest" description="Disordered" evidence="1">
    <location>
        <begin position="160"/>
        <end position="237"/>
    </location>
</feature>